<dbReference type="RefSeq" id="WP_179751325.1">
    <property type="nucleotide sequence ID" value="NZ_BAAAGN010000022.1"/>
</dbReference>
<evidence type="ECO:0000313" key="3">
    <source>
        <dbReference type="EMBL" id="NYD22388.1"/>
    </source>
</evidence>
<protein>
    <recommendedName>
        <fullName evidence="2">Phytase-like domain-containing protein</fullName>
    </recommendedName>
</protein>
<feature type="domain" description="Phytase-like" evidence="2">
    <location>
        <begin position="60"/>
        <end position="327"/>
    </location>
</feature>
<keyword evidence="1" id="KW-0732">Signal</keyword>
<sequence>MRRSLAALVAATVLVPVTAVTAASAAPSPSATRAAPARCSASVALSGFSDRLDETTSGGQPVAGLSALGRTSDGSLLALSDRSQLFTLDGTTREPVGVVALRDEQGGELDSEGLVVDRDGTLWVSSEVGPAIRHHARDGRVLGSLEVPADFRTAPRGRAQENLSLESLTLSADGLTLFSGLEQGLVGDPDREVRLQTWHRAALDAPFEPGAQYAYQVDPGLGVPEVAATPDGRLLVLEREFLAQVGNTVRLYVTDPATGTDVSAVPVLTGDEALPKTLLADLVTCPALGATAEQPQLNPLLDNVEGMTVLANQGDRRLSVLLVSDDNERPTQTTRLYDLAVTLPVRAG</sequence>
<dbReference type="PANTHER" id="PTHR37957">
    <property type="entry name" value="BLR7070 PROTEIN"/>
    <property type="match status" value="1"/>
</dbReference>
<keyword evidence="4" id="KW-1185">Reference proteome</keyword>
<proteinExistence type="predicted"/>
<dbReference type="SUPFAM" id="SSF50998">
    <property type="entry name" value="Quinoprotein alcohol dehydrogenase-like"/>
    <property type="match status" value="1"/>
</dbReference>
<dbReference type="InterPro" id="IPR027372">
    <property type="entry name" value="Phytase-like_dom"/>
</dbReference>
<dbReference type="Proteomes" id="UP000521922">
    <property type="component" value="Unassembled WGS sequence"/>
</dbReference>
<dbReference type="Pfam" id="PF13449">
    <property type="entry name" value="Phytase-like"/>
    <property type="match status" value="1"/>
</dbReference>
<name>A0A7Y9J0N9_9ACTN</name>
<organism evidence="3 4">
    <name type="scientific">Kineococcus aurantiacus</name>
    <dbReference type="NCBI Taxonomy" id="37633"/>
    <lineage>
        <taxon>Bacteria</taxon>
        <taxon>Bacillati</taxon>
        <taxon>Actinomycetota</taxon>
        <taxon>Actinomycetes</taxon>
        <taxon>Kineosporiales</taxon>
        <taxon>Kineosporiaceae</taxon>
        <taxon>Kineococcus</taxon>
    </lineage>
</organism>
<evidence type="ECO:0000313" key="4">
    <source>
        <dbReference type="Proteomes" id="UP000521922"/>
    </source>
</evidence>
<dbReference type="EMBL" id="JACCBB010000001">
    <property type="protein sequence ID" value="NYD22388.1"/>
    <property type="molecule type" value="Genomic_DNA"/>
</dbReference>
<dbReference type="PANTHER" id="PTHR37957:SF1">
    <property type="entry name" value="PHYTASE-LIKE DOMAIN-CONTAINING PROTEIN"/>
    <property type="match status" value="1"/>
</dbReference>
<accession>A0A7Y9J0N9</accession>
<evidence type="ECO:0000259" key="2">
    <source>
        <dbReference type="Pfam" id="PF13449"/>
    </source>
</evidence>
<feature type="signal peptide" evidence="1">
    <location>
        <begin position="1"/>
        <end position="22"/>
    </location>
</feature>
<dbReference type="AlphaFoldDB" id="A0A7Y9J0N9"/>
<gene>
    <name evidence="3" type="ORF">BJ968_001928</name>
</gene>
<reference evidence="3 4" key="1">
    <citation type="submission" date="2020-07" db="EMBL/GenBank/DDBJ databases">
        <title>Sequencing the genomes of 1000 actinobacteria strains.</title>
        <authorList>
            <person name="Klenk H.-P."/>
        </authorList>
    </citation>
    <scope>NUCLEOTIDE SEQUENCE [LARGE SCALE GENOMIC DNA]</scope>
    <source>
        <strain evidence="3 4">DSM 7487</strain>
    </source>
</reference>
<feature type="chain" id="PRO_5038592115" description="Phytase-like domain-containing protein" evidence="1">
    <location>
        <begin position="23"/>
        <end position="348"/>
    </location>
</feature>
<evidence type="ECO:0000256" key="1">
    <source>
        <dbReference type="SAM" id="SignalP"/>
    </source>
</evidence>
<dbReference type="InterPro" id="IPR011047">
    <property type="entry name" value="Quinoprotein_ADH-like_sf"/>
</dbReference>
<comment type="caution">
    <text evidence="3">The sequence shown here is derived from an EMBL/GenBank/DDBJ whole genome shotgun (WGS) entry which is preliminary data.</text>
</comment>